<dbReference type="InterPro" id="IPR036291">
    <property type="entry name" value="NAD(P)-bd_dom_sf"/>
</dbReference>
<evidence type="ECO:0000313" key="5">
    <source>
        <dbReference type="Proteomes" id="UP000226079"/>
    </source>
</evidence>
<dbReference type="OrthoDB" id="4577644at2"/>
<dbReference type="PANTHER" id="PTHR24320">
    <property type="entry name" value="RETINOL DEHYDROGENASE"/>
    <property type="match status" value="1"/>
</dbReference>
<dbReference type="PRINTS" id="PR00081">
    <property type="entry name" value="GDHRDH"/>
</dbReference>
<reference evidence="4 5" key="1">
    <citation type="submission" date="2017-10" db="EMBL/GenBank/DDBJ databases">
        <title>Sequencing the genomes of 1000 actinobacteria strains.</title>
        <authorList>
            <person name="Klenk H.-P."/>
        </authorList>
    </citation>
    <scope>NUCLEOTIDE SEQUENCE [LARGE SCALE GENOMIC DNA]</scope>
    <source>
        <strain evidence="4 5">DSM 15597</strain>
    </source>
</reference>
<organism evidence="4 5">
    <name type="scientific">Propionicimonas paludicola</name>
    <dbReference type="NCBI Taxonomy" id="185243"/>
    <lineage>
        <taxon>Bacteria</taxon>
        <taxon>Bacillati</taxon>
        <taxon>Actinomycetota</taxon>
        <taxon>Actinomycetes</taxon>
        <taxon>Propionibacteriales</taxon>
        <taxon>Nocardioidaceae</taxon>
        <taxon>Propionicimonas</taxon>
    </lineage>
</organism>
<dbReference type="AlphaFoldDB" id="A0A2A9CX65"/>
<gene>
    <name evidence="4" type="ORF">ATK74_2836</name>
</gene>
<dbReference type="Proteomes" id="UP000226079">
    <property type="component" value="Unassembled WGS sequence"/>
</dbReference>
<keyword evidence="5" id="KW-1185">Reference proteome</keyword>
<dbReference type="Pfam" id="PF00106">
    <property type="entry name" value="adh_short"/>
    <property type="match status" value="1"/>
</dbReference>
<accession>A0A2A9CX65</accession>
<comment type="similarity">
    <text evidence="1">Belongs to the short-chain dehydrogenases/reductases (SDR) family.</text>
</comment>
<dbReference type="SUPFAM" id="SSF51735">
    <property type="entry name" value="NAD(P)-binding Rossmann-fold domains"/>
    <property type="match status" value="1"/>
</dbReference>
<comment type="caution">
    <text evidence="4">The sequence shown here is derived from an EMBL/GenBank/DDBJ whole genome shotgun (WGS) entry which is preliminary data.</text>
</comment>
<proteinExistence type="inferred from homology"/>
<dbReference type="RefSeq" id="WP_098461623.1">
    <property type="nucleotide sequence ID" value="NZ_PDJC01000001.1"/>
</dbReference>
<name>A0A2A9CX65_9ACTN</name>
<evidence type="ECO:0000256" key="2">
    <source>
        <dbReference type="ARBA" id="ARBA00023002"/>
    </source>
</evidence>
<dbReference type="PANTHER" id="PTHR24320:SF148">
    <property type="entry name" value="NAD(P)-BINDING ROSSMANN-FOLD SUPERFAMILY PROTEIN"/>
    <property type="match status" value="1"/>
</dbReference>
<evidence type="ECO:0000256" key="1">
    <source>
        <dbReference type="ARBA" id="ARBA00006484"/>
    </source>
</evidence>
<evidence type="ECO:0000313" key="4">
    <source>
        <dbReference type="EMBL" id="PFG18252.1"/>
    </source>
</evidence>
<protein>
    <submittedName>
        <fullName evidence="4">NAD(P)-dependent dehydrogenase (Short-subunit alcohol dehydrogenase family)</fullName>
    </submittedName>
</protein>
<evidence type="ECO:0000256" key="3">
    <source>
        <dbReference type="SAM" id="MobiDB-lite"/>
    </source>
</evidence>
<keyword evidence="2" id="KW-0560">Oxidoreductase</keyword>
<sequence>MARAIDLALPDLTGRLAVVTGASDGIGFHIAARLAAAGAEVLLPVRNATKGDDAVNRIRAAVPSGIVSTRRLDLSSLASVAALVTMLAEEGRPINLLINNAGVMTPPTRQTTADGFELQFGTNHLGHFALTAGLMPLLRDGAARVVLQSSVVARNASINFADLNWDRGYGNGMSAYGQSKLAEALFGFELQRRSAADGWGITAAVSHPGISPTNLLAAQPGLGREHDTTGRRVIAQLSRLGLLVGTPDSASLPALLAATAPDEAGRFFGPKGPGNAGGAPAEQKPWTPMTSIADASRLWAQSEQLTGVSFPG</sequence>
<dbReference type="InterPro" id="IPR002347">
    <property type="entry name" value="SDR_fam"/>
</dbReference>
<dbReference type="EMBL" id="PDJC01000001">
    <property type="protein sequence ID" value="PFG18252.1"/>
    <property type="molecule type" value="Genomic_DNA"/>
</dbReference>
<dbReference type="Gene3D" id="3.40.50.720">
    <property type="entry name" value="NAD(P)-binding Rossmann-like Domain"/>
    <property type="match status" value="1"/>
</dbReference>
<dbReference type="NCBIfam" id="NF004513">
    <property type="entry name" value="PRK05854.1"/>
    <property type="match status" value="1"/>
</dbReference>
<dbReference type="NCBIfam" id="NF004846">
    <property type="entry name" value="PRK06197.1"/>
    <property type="match status" value="1"/>
</dbReference>
<dbReference type="GO" id="GO:0016491">
    <property type="term" value="F:oxidoreductase activity"/>
    <property type="evidence" value="ECO:0007669"/>
    <property type="project" value="UniProtKB-KW"/>
</dbReference>
<feature type="region of interest" description="Disordered" evidence="3">
    <location>
        <begin position="266"/>
        <end position="286"/>
    </location>
</feature>